<feature type="transmembrane region" description="Helical" evidence="5">
    <location>
        <begin position="142"/>
        <end position="163"/>
    </location>
</feature>
<reference evidence="7 8" key="1">
    <citation type="submission" date="2019-12" db="EMBL/GenBank/DDBJ databases">
        <authorList>
            <person name="Li M."/>
        </authorList>
    </citation>
    <scope>NUCLEOTIDE SEQUENCE [LARGE SCALE GENOMIC DNA]</scope>
    <source>
        <strain evidence="7 8">GBMRC 2046</strain>
    </source>
</reference>
<dbReference type="InterPro" id="IPR004089">
    <property type="entry name" value="MCPsignal_dom"/>
</dbReference>
<feature type="transmembrane region" description="Helical" evidence="5">
    <location>
        <begin position="117"/>
        <end position="136"/>
    </location>
</feature>
<feature type="compositionally biased region" description="Polar residues" evidence="4">
    <location>
        <begin position="188"/>
        <end position="199"/>
    </location>
</feature>
<keyword evidence="8" id="KW-1185">Reference proteome</keyword>
<organism evidence="7 8">
    <name type="scientific">Stappia sediminis</name>
    <dbReference type="NCBI Taxonomy" id="2692190"/>
    <lineage>
        <taxon>Bacteria</taxon>
        <taxon>Pseudomonadati</taxon>
        <taxon>Pseudomonadota</taxon>
        <taxon>Alphaproteobacteria</taxon>
        <taxon>Hyphomicrobiales</taxon>
        <taxon>Stappiaceae</taxon>
        <taxon>Stappia</taxon>
    </lineage>
</organism>
<accession>A0A7X3LUW5</accession>
<proteinExistence type="predicted"/>
<evidence type="ECO:0000313" key="7">
    <source>
        <dbReference type="EMBL" id="MXN65515.1"/>
    </source>
</evidence>
<keyword evidence="5" id="KW-1133">Transmembrane helix</keyword>
<evidence type="ECO:0000256" key="3">
    <source>
        <dbReference type="SAM" id="Coils"/>
    </source>
</evidence>
<dbReference type="AlphaFoldDB" id="A0A7X3LUW5"/>
<dbReference type="GO" id="GO:0007165">
    <property type="term" value="P:signal transduction"/>
    <property type="evidence" value="ECO:0007669"/>
    <property type="project" value="UniProtKB-KW"/>
</dbReference>
<dbReference type="Gene3D" id="1.10.287.950">
    <property type="entry name" value="Methyl-accepting chemotaxis protein"/>
    <property type="match status" value="1"/>
</dbReference>
<dbReference type="PROSITE" id="PS50111">
    <property type="entry name" value="CHEMOTAXIS_TRANSDUC_2"/>
    <property type="match status" value="1"/>
</dbReference>
<evidence type="ECO:0000313" key="8">
    <source>
        <dbReference type="Proteomes" id="UP000433101"/>
    </source>
</evidence>
<protein>
    <recommendedName>
        <fullName evidence="6">Methyl-accepting transducer domain-containing protein</fullName>
    </recommendedName>
</protein>
<dbReference type="SUPFAM" id="SSF58104">
    <property type="entry name" value="Methyl-accepting chemotaxis protein (MCP) signaling domain"/>
    <property type="match status" value="1"/>
</dbReference>
<keyword evidence="5" id="KW-0812">Transmembrane</keyword>
<keyword evidence="3" id="KW-0175">Coiled coil</keyword>
<feature type="transmembrane region" description="Helical" evidence="5">
    <location>
        <begin position="39"/>
        <end position="58"/>
    </location>
</feature>
<dbReference type="GO" id="GO:0016020">
    <property type="term" value="C:membrane"/>
    <property type="evidence" value="ECO:0007669"/>
    <property type="project" value="InterPro"/>
</dbReference>
<comment type="caution">
    <text evidence="7">The sequence shown here is derived from an EMBL/GenBank/DDBJ whole genome shotgun (WGS) entry which is preliminary data.</text>
</comment>
<evidence type="ECO:0000256" key="1">
    <source>
        <dbReference type="ARBA" id="ARBA00023224"/>
    </source>
</evidence>
<feature type="transmembrane region" description="Helical" evidence="5">
    <location>
        <begin position="70"/>
        <end position="87"/>
    </location>
</feature>
<dbReference type="SMART" id="SM00283">
    <property type="entry name" value="MA"/>
    <property type="match status" value="1"/>
</dbReference>
<dbReference type="Pfam" id="PF00015">
    <property type="entry name" value="MCPsignal"/>
    <property type="match status" value="1"/>
</dbReference>
<evidence type="ECO:0000256" key="4">
    <source>
        <dbReference type="SAM" id="MobiDB-lite"/>
    </source>
</evidence>
<dbReference type="PANTHER" id="PTHR32089:SF112">
    <property type="entry name" value="LYSOZYME-LIKE PROTEIN-RELATED"/>
    <property type="match status" value="1"/>
</dbReference>
<dbReference type="Proteomes" id="UP000433101">
    <property type="component" value="Unassembled WGS sequence"/>
</dbReference>
<keyword evidence="5" id="KW-0472">Membrane</keyword>
<feature type="domain" description="Methyl-accepting transducer" evidence="6">
    <location>
        <begin position="216"/>
        <end position="466"/>
    </location>
</feature>
<feature type="transmembrane region" description="Helical" evidence="5">
    <location>
        <begin position="12"/>
        <end position="33"/>
    </location>
</feature>
<dbReference type="PANTHER" id="PTHR32089">
    <property type="entry name" value="METHYL-ACCEPTING CHEMOTAXIS PROTEIN MCPB"/>
    <property type="match status" value="1"/>
</dbReference>
<feature type="coiled-coil region" evidence="3">
    <location>
        <begin position="269"/>
        <end position="300"/>
    </location>
</feature>
<name>A0A7X3LUW5_9HYPH</name>
<dbReference type="EMBL" id="WUMV01000003">
    <property type="protein sequence ID" value="MXN65515.1"/>
    <property type="molecule type" value="Genomic_DNA"/>
</dbReference>
<sequence>MHGIEAIRARFAPFIISLLWMNTAIMAAAIFLFPNPNSTIVLVLSLALAIGGTALWFIQKSSWVTRQFTAVAAMGQVMLLVLDLAGTSFQIDAHMYFFATMAILAGWLDWRAILSASAVTIVQHLLLNTLYASAIFPDGANILRVLAHAAVVFLETGALVWMLETLRASMCKAEREQMAATDAKHTAEQSQQRVESLTRQSEDDRRRAITEISERFEARVASVVSEVAPAVVELQKAAEAMRAKATGAGNGSRMVVETSNNTRGNVMTISEAAENMRQAIATIREEANRSQTEAESASSKAGEAARTVSEMVASAETISQVVDLIRSIAEQTNLLALNATIESARAGEAGKGFAVVAQEVKQLATQTAKATEEISAQIASMQAVSSTAQESMNSVVDTIRNSMEILVGLGESIEGQLRATSEISDVVSVTVEDTRALDGSVGEIHKDISETAEQSESVISIATQLASHTTSLQDEVTDFVRIVREA</sequence>
<dbReference type="RefSeq" id="WP_160775688.1">
    <property type="nucleotide sequence ID" value="NZ_WUMV01000003.1"/>
</dbReference>
<evidence type="ECO:0000256" key="5">
    <source>
        <dbReference type="SAM" id="Phobius"/>
    </source>
</evidence>
<keyword evidence="1 2" id="KW-0807">Transducer</keyword>
<evidence type="ECO:0000259" key="6">
    <source>
        <dbReference type="PROSITE" id="PS50111"/>
    </source>
</evidence>
<gene>
    <name evidence="7" type="ORF">GR183_11440</name>
</gene>
<feature type="region of interest" description="Disordered" evidence="4">
    <location>
        <begin position="179"/>
        <end position="205"/>
    </location>
</feature>
<evidence type="ECO:0000256" key="2">
    <source>
        <dbReference type="PROSITE-ProRule" id="PRU00284"/>
    </source>
</evidence>